<dbReference type="PROSITE" id="PS00053">
    <property type="entry name" value="RIBOSOMAL_S8"/>
    <property type="match status" value="1"/>
</dbReference>
<dbReference type="PANTHER" id="PTHR11758">
    <property type="entry name" value="40S RIBOSOMAL PROTEIN S15A"/>
    <property type="match status" value="1"/>
</dbReference>
<dbReference type="InterPro" id="IPR000630">
    <property type="entry name" value="Ribosomal_uS8"/>
</dbReference>
<dbReference type="GO" id="GO:0003735">
    <property type="term" value="F:structural constituent of ribosome"/>
    <property type="evidence" value="ECO:0007669"/>
    <property type="project" value="InterPro"/>
</dbReference>
<evidence type="ECO:0000256" key="3">
    <source>
        <dbReference type="ARBA" id="ARBA00023274"/>
    </source>
</evidence>
<dbReference type="AlphaFoldDB" id="A0A1G2I872"/>
<evidence type="ECO:0000313" key="8">
    <source>
        <dbReference type="Proteomes" id="UP000179214"/>
    </source>
</evidence>
<evidence type="ECO:0000256" key="1">
    <source>
        <dbReference type="ARBA" id="ARBA00006471"/>
    </source>
</evidence>
<organism evidence="7 8">
    <name type="scientific">Candidatus Staskawiczbacteria bacterium RIFCSPHIGHO2_12_FULL_38_11</name>
    <dbReference type="NCBI Taxonomy" id="1802209"/>
    <lineage>
        <taxon>Bacteria</taxon>
        <taxon>Candidatus Staskawicziibacteriota</taxon>
    </lineage>
</organism>
<dbReference type="NCBIfam" id="NF001109">
    <property type="entry name" value="PRK00136.1"/>
    <property type="match status" value="1"/>
</dbReference>
<dbReference type="GO" id="GO:1990904">
    <property type="term" value="C:ribonucleoprotein complex"/>
    <property type="evidence" value="ECO:0007669"/>
    <property type="project" value="UniProtKB-KW"/>
</dbReference>
<protein>
    <recommendedName>
        <fullName evidence="4 5">Small ribosomal subunit protein uS8</fullName>
    </recommendedName>
</protein>
<keyword evidence="3 5" id="KW-0687">Ribonucleoprotein</keyword>
<gene>
    <name evidence="5" type="primary">rpsH</name>
    <name evidence="7" type="ORF">A3F47_00685</name>
</gene>
<dbReference type="HAMAP" id="MF_01302_B">
    <property type="entry name" value="Ribosomal_uS8_B"/>
    <property type="match status" value="1"/>
</dbReference>
<proteinExistence type="inferred from homology"/>
<dbReference type="InterPro" id="IPR035987">
    <property type="entry name" value="Ribosomal_uS8_sf"/>
</dbReference>
<dbReference type="Proteomes" id="UP000179214">
    <property type="component" value="Unassembled WGS sequence"/>
</dbReference>
<reference evidence="7 8" key="1">
    <citation type="journal article" date="2016" name="Nat. Commun.">
        <title>Thousands of microbial genomes shed light on interconnected biogeochemical processes in an aquifer system.</title>
        <authorList>
            <person name="Anantharaman K."/>
            <person name="Brown C.T."/>
            <person name="Hug L.A."/>
            <person name="Sharon I."/>
            <person name="Castelle C.J."/>
            <person name="Probst A.J."/>
            <person name="Thomas B.C."/>
            <person name="Singh A."/>
            <person name="Wilkins M.J."/>
            <person name="Karaoz U."/>
            <person name="Brodie E.L."/>
            <person name="Williams K.H."/>
            <person name="Hubbard S.S."/>
            <person name="Banfield J.F."/>
        </authorList>
    </citation>
    <scope>NUCLEOTIDE SEQUENCE [LARGE SCALE GENOMIC DNA]</scope>
</reference>
<comment type="subunit">
    <text evidence="5">Part of the 30S ribosomal subunit. Contacts proteins S5 and S12.</text>
</comment>
<evidence type="ECO:0000256" key="2">
    <source>
        <dbReference type="ARBA" id="ARBA00022980"/>
    </source>
</evidence>
<evidence type="ECO:0000256" key="6">
    <source>
        <dbReference type="RuleBase" id="RU003660"/>
    </source>
</evidence>
<sequence>MLNQMRNAQAVLKTEVVLPFSKLKNEIANLLAREGFVGEVKKATKGKNKTLKISLKYENEVPKIEGSKRVSKPGQRIYVKANEIKKVRGGFGLSVISTPKGLMTGMEARKAKLGGEILLEVW</sequence>
<accession>A0A1G2I872</accession>
<comment type="function">
    <text evidence="5">One of the primary rRNA binding proteins, it binds directly to 16S rRNA central domain where it helps coordinate assembly of the platform of the 30S subunit.</text>
</comment>
<evidence type="ECO:0000256" key="4">
    <source>
        <dbReference type="ARBA" id="ARBA00035258"/>
    </source>
</evidence>
<keyword evidence="5" id="KW-0699">rRNA-binding</keyword>
<dbReference type="GO" id="GO:0005840">
    <property type="term" value="C:ribosome"/>
    <property type="evidence" value="ECO:0007669"/>
    <property type="project" value="UniProtKB-KW"/>
</dbReference>
<dbReference type="Gene3D" id="3.30.1370.30">
    <property type="match status" value="1"/>
</dbReference>
<dbReference type="InterPro" id="IPR047863">
    <property type="entry name" value="Ribosomal_uS8_CS"/>
</dbReference>
<evidence type="ECO:0000313" key="7">
    <source>
        <dbReference type="EMBL" id="OGZ70248.1"/>
    </source>
</evidence>
<keyword evidence="2 5" id="KW-0689">Ribosomal protein</keyword>
<dbReference type="Pfam" id="PF00410">
    <property type="entry name" value="Ribosomal_S8"/>
    <property type="match status" value="1"/>
</dbReference>
<comment type="similarity">
    <text evidence="1 5 6">Belongs to the universal ribosomal protein uS8 family.</text>
</comment>
<dbReference type="SUPFAM" id="SSF56047">
    <property type="entry name" value="Ribosomal protein S8"/>
    <property type="match status" value="1"/>
</dbReference>
<dbReference type="GO" id="GO:0005737">
    <property type="term" value="C:cytoplasm"/>
    <property type="evidence" value="ECO:0007669"/>
    <property type="project" value="UniProtKB-ARBA"/>
</dbReference>
<dbReference type="FunFam" id="3.30.1490.10:FF:000001">
    <property type="entry name" value="30S ribosomal protein S8"/>
    <property type="match status" value="1"/>
</dbReference>
<keyword evidence="5" id="KW-0694">RNA-binding</keyword>
<dbReference type="GO" id="GO:0006412">
    <property type="term" value="P:translation"/>
    <property type="evidence" value="ECO:0007669"/>
    <property type="project" value="UniProtKB-UniRule"/>
</dbReference>
<dbReference type="GO" id="GO:0019843">
    <property type="term" value="F:rRNA binding"/>
    <property type="evidence" value="ECO:0007669"/>
    <property type="project" value="UniProtKB-UniRule"/>
</dbReference>
<dbReference type="Gene3D" id="3.30.1490.10">
    <property type="match status" value="1"/>
</dbReference>
<name>A0A1G2I872_9BACT</name>
<dbReference type="EMBL" id="MHOV01000014">
    <property type="protein sequence ID" value="OGZ70248.1"/>
    <property type="molecule type" value="Genomic_DNA"/>
</dbReference>
<evidence type="ECO:0000256" key="5">
    <source>
        <dbReference type="HAMAP-Rule" id="MF_01302"/>
    </source>
</evidence>
<comment type="caution">
    <text evidence="7">The sequence shown here is derived from an EMBL/GenBank/DDBJ whole genome shotgun (WGS) entry which is preliminary data.</text>
</comment>